<keyword evidence="3" id="KW-1185">Reference proteome</keyword>
<gene>
    <name evidence="2" type="ORF">ACFSKW_45355</name>
</gene>
<accession>A0ABW4TC34</accession>
<organism evidence="2 3">
    <name type="scientific">Nonomuraea mangrovi</name>
    <dbReference type="NCBI Taxonomy" id="2316207"/>
    <lineage>
        <taxon>Bacteria</taxon>
        <taxon>Bacillati</taxon>
        <taxon>Actinomycetota</taxon>
        <taxon>Actinomycetes</taxon>
        <taxon>Streptosporangiales</taxon>
        <taxon>Streptosporangiaceae</taxon>
        <taxon>Nonomuraea</taxon>
    </lineage>
</organism>
<reference evidence="3" key="1">
    <citation type="journal article" date="2019" name="Int. J. Syst. Evol. Microbiol.">
        <title>The Global Catalogue of Microorganisms (GCM) 10K type strain sequencing project: providing services to taxonomists for standard genome sequencing and annotation.</title>
        <authorList>
            <consortium name="The Broad Institute Genomics Platform"/>
            <consortium name="The Broad Institute Genome Sequencing Center for Infectious Disease"/>
            <person name="Wu L."/>
            <person name="Ma J."/>
        </authorList>
    </citation>
    <scope>NUCLEOTIDE SEQUENCE [LARGE SCALE GENOMIC DNA]</scope>
    <source>
        <strain evidence="3">ICMP 6774ER</strain>
    </source>
</reference>
<evidence type="ECO:0000256" key="1">
    <source>
        <dbReference type="SAM" id="MobiDB-lite"/>
    </source>
</evidence>
<dbReference type="EMBL" id="JBHUFV010000072">
    <property type="protein sequence ID" value="MFD1938715.1"/>
    <property type="molecule type" value="Genomic_DNA"/>
</dbReference>
<comment type="caution">
    <text evidence="2">The sequence shown here is derived from an EMBL/GenBank/DDBJ whole genome shotgun (WGS) entry which is preliminary data.</text>
</comment>
<proteinExistence type="predicted"/>
<feature type="region of interest" description="Disordered" evidence="1">
    <location>
        <begin position="43"/>
        <end position="69"/>
    </location>
</feature>
<sequence>MKLLPKTICFGANAEGVVVLAAMHKLPDVLAYRSRLTAPLIPGRLHRGSRGERPVEASGVRPPRPRSTRWRNPQARLLEGKAWEAVRVDVLTQTIRTRCWLTTRAPWTRPIGSQRAA</sequence>
<protein>
    <submittedName>
        <fullName evidence="2">Uncharacterized protein</fullName>
    </submittedName>
</protein>
<dbReference type="RefSeq" id="WP_379580808.1">
    <property type="nucleotide sequence ID" value="NZ_JBHUFV010000072.1"/>
</dbReference>
<dbReference type="Proteomes" id="UP001597368">
    <property type="component" value="Unassembled WGS sequence"/>
</dbReference>
<evidence type="ECO:0000313" key="3">
    <source>
        <dbReference type="Proteomes" id="UP001597368"/>
    </source>
</evidence>
<evidence type="ECO:0000313" key="2">
    <source>
        <dbReference type="EMBL" id="MFD1938715.1"/>
    </source>
</evidence>
<name>A0ABW4TC34_9ACTN</name>